<keyword evidence="2" id="KW-0540">Nuclease</keyword>
<organism evidence="5">
    <name type="scientific">hot springs metagenome</name>
    <dbReference type="NCBI Taxonomy" id="433727"/>
    <lineage>
        <taxon>unclassified sequences</taxon>
        <taxon>metagenomes</taxon>
        <taxon>ecological metagenomes</taxon>
    </lineage>
</organism>
<accession>A0A5J4L4E8</accession>
<dbReference type="GO" id="GO:0016787">
    <property type="term" value="F:hydrolase activity"/>
    <property type="evidence" value="ECO:0007669"/>
    <property type="project" value="UniProtKB-KW"/>
</dbReference>
<evidence type="ECO:0000256" key="4">
    <source>
        <dbReference type="ARBA" id="ARBA00024207"/>
    </source>
</evidence>
<evidence type="ECO:0000256" key="2">
    <source>
        <dbReference type="ARBA" id="ARBA00022722"/>
    </source>
</evidence>
<name>A0A5J4L4E8_9ZZZZ</name>
<sequence length="135" mass="15759">MTEQIMIKIEKIMEYKKILDSMKEDCIDKFLKDYVYRGAVLHYLYLIADSCISLAEMVIRNKGLRTPQSYHEAIDILGENKIIPPDFAYEFANIASFRNLLAHDYEKIDYLKICGEALDKLSDVSRYVDYISEAQ</sequence>
<evidence type="ECO:0000313" key="5">
    <source>
        <dbReference type="EMBL" id="GER93750.1"/>
    </source>
</evidence>
<evidence type="ECO:0000256" key="1">
    <source>
        <dbReference type="ARBA" id="ARBA00022649"/>
    </source>
</evidence>
<comment type="similarity">
    <text evidence="4">Belongs to the HepT RNase toxin family.</text>
</comment>
<comment type="caution">
    <text evidence="5">The sequence shown here is derived from an EMBL/GenBank/DDBJ whole genome shotgun (WGS) entry which is preliminary data.</text>
</comment>
<reference evidence="5" key="1">
    <citation type="submission" date="2019-10" db="EMBL/GenBank/DDBJ databases">
        <title>Metagenomic sequencing of thiosulfate-disproportionating enrichment culture.</title>
        <authorList>
            <person name="Umezawa K."/>
            <person name="Kojima H."/>
            <person name="Fukui M."/>
        </authorList>
    </citation>
    <scope>NUCLEOTIDE SEQUENCE</scope>
    <source>
        <strain evidence="5">45J</strain>
    </source>
</reference>
<dbReference type="Gene3D" id="1.20.120.580">
    <property type="entry name" value="bsu32300-like"/>
    <property type="match status" value="1"/>
</dbReference>
<evidence type="ECO:0000256" key="3">
    <source>
        <dbReference type="ARBA" id="ARBA00022801"/>
    </source>
</evidence>
<dbReference type="InterPro" id="IPR037038">
    <property type="entry name" value="HepT-like_sf"/>
</dbReference>
<dbReference type="GO" id="GO:0110001">
    <property type="term" value="C:toxin-antitoxin complex"/>
    <property type="evidence" value="ECO:0007669"/>
    <property type="project" value="InterPro"/>
</dbReference>
<protein>
    <submittedName>
        <fullName evidence="5">DUF86 domain-containing protein</fullName>
    </submittedName>
</protein>
<dbReference type="InterPro" id="IPR052379">
    <property type="entry name" value="Type_VII_TA_RNase"/>
</dbReference>
<dbReference type="NCBIfam" id="NF047751">
    <property type="entry name" value="HepT_toxin"/>
    <property type="match status" value="1"/>
</dbReference>
<gene>
    <name evidence="5" type="ORF">A45J_1506</name>
</gene>
<keyword evidence="3" id="KW-0378">Hydrolase</keyword>
<proteinExistence type="inferred from homology"/>
<dbReference type="PANTHER" id="PTHR33397">
    <property type="entry name" value="UPF0331 PROTEIN YUTE"/>
    <property type="match status" value="1"/>
</dbReference>
<dbReference type="Pfam" id="PF01934">
    <property type="entry name" value="HepT-like"/>
    <property type="match status" value="1"/>
</dbReference>
<dbReference type="EMBL" id="BLAB01000001">
    <property type="protein sequence ID" value="GER93750.1"/>
    <property type="molecule type" value="Genomic_DNA"/>
</dbReference>
<dbReference type="PANTHER" id="PTHR33397:SF5">
    <property type="entry name" value="RNASE YUTE-RELATED"/>
    <property type="match status" value="1"/>
</dbReference>
<dbReference type="InterPro" id="IPR008201">
    <property type="entry name" value="HepT-like"/>
</dbReference>
<dbReference type="AlphaFoldDB" id="A0A5J4L4E8"/>
<dbReference type="GO" id="GO:0004540">
    <property type="term" value="F:RNA nuclease activity"/>
    <property type="evidence" value="ECO:0007669"/>
    <property type="project" value="InterPro"/>
</dbReference>
<keyword evidence="1" id="KW-1277">Toxin-antitoxin system</keyword>